<protein>
    <submittedName>
        <fullName evidence="1">Uncharacterized protein</fullName>
    </submittedName>
</protein>
<reference evidence="1 2" key="1">
    <citation type="submission" date="2016-10" db="EMBL/GenBank/DDBJ databases">
        <authorList>
            <person name="de Groot N.N."/>
        </authorList>
    </citation>
    <scope>NUCLEOTIDE SEQUENCE [LARGE SCALE GENOMIC DNA]</scope>
    <source>
        <strain evidence="1 2">CGMCC 1.10457</strain>
    </source>
</reference>
<sequence>MIGYYAFCHRSGAPLSEPTHYDEDGRAWRSVLSGDGDDDDRRVGELTNGAVRSTRQALVTYFRRTHRRHCEFDAELYRRAALAISRLKRAATGEQAADRYVWYALQHRFDELGYDVQWMHAHAGLRCPGCHGRLKFDDDHDGVVHAECGTNCDGTTDDQMARIRETVASLYTAAFDGSAAHPEEVLQF</sequence>
<proteinExistence type="predicted"/>
<evidence type="ECO:0000313" key="2">
    <source>
        <dbReference type="Proteomes" id="UP000199062"/>
    </source>
</evidence>
<evidence type="ECO:0000313" key="1">
    <source>
        <dbReference type="EMBL" id="SFS00525.1"/>
    </source>
</evidence>
<gene>
    <name evidence="1" type="ORF">SAMN05216559_2372</name>
</gene>
<dbReference type="STRING" id="767519.SAMN05216559_2372"/>
<organism evidence="1 2">
    <name type="scientific">Halomicrobium zhouii</name>
    <dbReference type="NCBI Taxonomy" id="767519"/>
    <lineage>
        <taxon>Archaea</taxon>
        <taxon>Methanobacteriati</taxon>
        <taxon>Methanobacteriota</taxon>
        <taxon>Stenosarchaea group</taxon>
        <taxon>Halobacteria</taxon>
        <taxon>Halobacteriales</taxon>
        <taxon>Haloarculaceae</taxon>
        <taxon>Halomicrobium</taxon>
    </lineage>
</organism>
<keyword evidence="2" id="KW-1185">Reference proteome</keyword>
<name>A0A1I6LAL6_9EURY</name>
<dbReference type="EMBL" id="FOZK01000002">
    <property type="protein sequence ID" value="SFS00525.1"/>
    <property type="molecule type" value="Genomic_DNA"/>
</dbReference>
<dbReference type="Proteomes" id="UP000199062">
    <property type="component" value="Unassembled WGS sequence"/>
</dbReference>
<dbReference type="OrthoDB" id="212263at2157"/>
<dbReference type="AlphaFoldDB" id="A0A1I6LAL6"/>
<accession>A0A1I6LAL6</accession>
<dbReference type="RefSeq" id="WP_089816722.1">
    <property type="nucleotide sequence ID" value="NZ_FOZK01000002.1"/>
</dbReference>